<dbReference type="Proteomes" id="UP001596447">
    <property type="component" value="Unassembled WGS sequence"/>
</dbReference>
<name>A0ABD5Z6L5_9EURY</name>
<dbReference type="InterPro" id="IPR019546">
    <property type="entry name" value="TAT_signal_bac_arc"/>
</dbReference>
<dbReference type="PROSITE" id="PS51318">
    <property type="entry name" value="TAT"/>
    <property type="match status" value="1"/>
</dbReference>
<dbReference type="AlphaFoldDB" id="A0ABD5Z6L5"/>
<reference evidence="2 3" key="1">
    <citation type="journal article" date="2019" name="Int. J. Syst. Evol. Microbiol.">
        <title>The Global Catalogue of Microorganisms (GCM) 10K type strain sequencing project: providing services to taxonomists for standard genome sequencing and annotation.</title>
        <authorList>
            <consortium name="The Broad Institute Genomics Platform"/>
            <consortium name="The Broad Institute Genome Sequencing Center for Infectious Disease"/>
            <person name="Wu L."/>
            <person name="Ma J."/>
        </authorList>
    </citation>
    <scope>NUCLEOTIDE SEQUENCE [LARGE SCALE GENOMIC DNA]</scope>
    <source>
        <strain evidence="2 3">XZGYJ-43</strain>
    </source>
</reference>
<proteinExistence type="predicted"/>
<feature type="compositionally biased region" description="Basic and acidic residues" evidence="1">
    <location>
        <begin position="58"/>
        <end position="69"/>
    </location>
</feature>
<dbReference type="EMBL" id="JBHTAR010000011">
    <property type="protein sequence ID" value="MFC7200678.1"/>
    <property type="molecule type" value="Genomic_DNA"/>
</dbReference>
<evidence type="ECO:0000313" key="2">
    <source>
        <dbReference type="EMBL" id="MFC7200678.1"/>
    </source>
</evidence>
<organism evidence="2 3">
    <name type="scientific">Halospeciosus flavus</name>
    <dbReference type="NCBI Taxonomy" id="3032283"/>
    <lineage>
        <taxon>Archaea</taxon>
        <taxon>Methanobacteriati</taxon>
        <taxon>Methanobacteriota</taxon>
        <taxon>Stenosarchaea group</taxon>
        <taxon>Halobacteria</taxon>
        <taxon>Halobacteriales</taxon>
        <taxon>Halobacteriaceae</taxon>
        <taxon>Halospeciosus</taxon>
    </lineage>
</organism>
<evidence type="ECO:0000313" key="3">
    <source>
        <dbReference type="Proteomes" id="UP001596447"/>
    </source>
</evidence>
<sequence>MDSSRRQFLKVSALGSAVGLAGCTGSGISYPEDSTDLTGNSEVATATNQQYNEEVVPEESKSKDKTSYK</sequence>
<dbReference type="PROSITE" id="PS51257">
    <property type="entry name" value="PROKAR_LIPOPROTEIN"/>
    <property type="match status" value="1"/>
</dbReference>
<dbReference type="RefSeq" id="WP_382268493.1">
    <property type="nucleotide sequence ID" value="NZ_CP122312.1"/>
</dbReference>
<protein>
    <submittedName>
        <fullName evidence="2">Twin-arginine translocation signal domain-containing protein</fullName>
    </submittedName>
</protein>
<evidence type="ECO:0000256" key="1">
    <source>
        <dbReference type="SAM" id="MobiDB-lite"/>
    </source>
</evidence>
<dbReference type="NCBIfam" id="TIGR01409">
    <property type="entry name" value="TAT_signal_seq"/>
    <property type="match status" value="1"/>
</dbReference>
<accession>A0ABD5Z6L5</accession>
<dbReference type="InterPro" id="IPR006311">
    <property type="entry name" value="TAT_signal"/>
</dbReference>
<comment type="caution">
    <text evidence="2">The sequence shown here is derived from an EMBL/GenBank/DDBJ whole genome shotgun (WGS) entry which is preliminary data.</text>
</comment>
<gene>
    <name evidence="2" type="ORF">ACFQJ9_14850</name>
</gene>
<keyword evidence="3" id="KW-1185">Reference proteome</keyword>
<feature type="region of interest" description="Disordered" evidence="1">
    <location>
        <begin position="45"/>
        <end position="69"/>
    </location>
</feature>